<dbReference type="InterPro" id="IPR002881">
    <property type="entry name" value="DUF58"/>
</dbReference>
<reference evidence="2 3" key="1">
    <citation type="submission" date="2018-10" db="EMBL/GenBank/DDBJ databases">
        <title>Genomic Encyclopedia of Archaeal and Bacterial Type Strains, Phase II (KMG-II): from individual species to whole genera.</title>
        <authorList>
            <person name="Goeker M."/>
        </authorList>
    </citation>
    <scope>NUCLEOTIDE SEQUENCE [LARGE SCALE GENOMIC DNA]</scope>
    <source>
        <strain evidence="2 3">DSM 14954</strain>
    </source>
</reference>
<organism evidence="2 3">
    <name type="scientific">Solirubrobacter pauli</name>
    <dbReference type="NCBI Taxonomy" id="166793"/>
    <lineage>
        <taxon>Bacteria</taxon>
        <taxon>Bacillati</taxon>
        <taxon>Actinomycetota</taxon>
        <taxon>Thermoleophilia</taxon>
        <taxon>Solirubrobacterales</taxon>
        <taxon>Solirubrobacteraceae</taxon>
        <taxon>Solirubrobacter</taxon>
    </lineage>
</organism>
<dbReference type="RefSeq" id="WP_147447885.1">
    <property type="nucleotide sequence ID" value="NZ_RBIL01000001.1"/>
</dbReference>
<feature type="domain" description="DUF58" evidence="1">
    <location>
        <begin position="179"/>
        <end position="383"/>
    </location>
</feature>
<dbReference type="PANTHER" id="PTHR33608">
    <property type="entry name" value="BLL2464 PROTEIN"/>
    <property type="match status" value="1"/>
</dbReference>
<evidence type="ECO:0000313" key="2">
    <source>
        <dbReference type="EMBL" id="RKQ94024.1"/>
    </source>
</evidence>
<dbReference type="Pfam" id="PF01882">
    <property type="entry name" value="DUF58"/>
    <property type="match status" value="1"/>
</dbReference>
<dbReference type="OrthoDB" id="845740at2"/>
<accession>A0A660LKF7</accession>
<evidence type="ECO:0000259" key="1">
    <source>
        <dbReference type="Pfam" id="PF01882"/>
    </source>
</evidence>
<evidence type="ECO:0000313" key="3">
    <source>
        <dbReference type="Proteomes" id="UP000278962"/>
    </source>
</evidence>
<dbReference type="AlphaFoldDB" id="A0A660LKF7"/>
<comment type="caution">
    <text evidence="2">The sequence shown here is derived from an EMBL/GenBank/DDBJ whole genome shotgun (WGS) entry which is preliminary data.</text>
</comment>
<name>A0A660LKF7_9ACTN</name>
<dbReference type="Proteomes" id="UP000278962">
    <property type="component" value="Unassembled WGS sequence"/>
</dbReference>
<protein>
    <submittedName>
        <fullName evidence="2">Uncharacterized protein (DUF58 family)</fullName>
    </submittedName>
</protein>
<dbReference type="PANTHER" id="PTHR33608:SF3">
    <property type="entry name" value="SLR2013 PROTEIN"/>
    <property type="match status" value="1"/>
</dbReference>
<keyword evidence="3" id="KW-1185">Reference proteome</keyword>
<sequence>MSPAPRVVVILAALALSALLVPIGVVALLAIALVGAVVVDARAARRAPTVTRRAPEVLSRGVPAPLRVTAAAPAGGSVLVRQGAPASVEIEPRQGPSIDATVTALRRGRHTLPPVATRATGPLGLARWDHKASEPATLRVFPDLHTARRLALAVARGRFRDQGATARGPLGLGTEFELIRDYEPDDDIRQVNWRATARLGRPMSNQYRLEQDRDLILLIDAGRLSTAPLADATILDAELDAAVALAFVADELGDRTGTVAFDDDVRVVLPPQRKGGQAVVRALYDLEANPVDSDFELAFRRAEGSKRALVVVLCDLLEEAATRPLVRAVPVLTRRHAVVVASPSDPALEAIAHSVPTDRLGEARATVANDVLAARARAAAQVRAAGARVIEAPPEKLPATLVAQYLRAKSRAIL</sequence>
<dbReference type="EMBL" id="RBIL01000001">
    <property type="protein sequence ID" value="RKQ94024.1"/>
    <property type="molecule type" value="Genomic_DNA"/>
</dbReference>
<gene>
    <name evidence="2" type="ORF">C8N24_3900</name>
</gene>
<proteinExistence type="predicted"/>